<gene>
    <name evidence="1" type="ORF">B0H17DRAFT_1130452</name>
</gene>
<evidence type="ECO:0000313" key="2">
    <source>
        <dbReference type="Proteomes" id="UP001221757"/>
    </source>
</evidence>
<proteinExistence type="predicted"/>
<comment type="caution">
    <text evidence="1">The sequence shown here is derived from an EMBL/GenBank/DDBJ whole genome shotgun (WGS) entry which is preliminary data.</text>
</comment>
<protein>
    <submittedName>
        <fullName evidence="1">Uncharacterized protein</fullName>
    </submittedName>
</protein>
<dbReference type="EMBL" id="JARKIE010000031">
    <property type="protein sequence ID" value="KAJ7697136.1"/>
    <property type="molecule type" value="Genomic_DNA"/>
</dbReference>
<dbReference type="Proteomes" id="UP001221757">
    <property type="component" value="Unassembled WGS sequence"/>
</dbReference>
<evidence type="ECO:0000313" key="1">
    <source>
        <dbReference type="EMBL" id="KAJ7697136.1"/>
    </source>
</evidence>
<sequence length="285" mass="32410">MFSVPRLTLPRLALEGRYERKWRMKRLEYKHGNRVWKFLDEHCCQNQRGGIEVELREKLSAGDHPADRAERRPIKWALFGMGTYFAPSLRPLSYREPVAGGGCRGDGGRRRRFFRSEIPNSVFHYNIEAMFSTVGQHLRPALTTAFHTTLDTAAPPRCSWHVHYYGVYRLVVWMLYQHKQSQGMQLDKLNIAKVEYLEVKTRKYQKWSRKTTQRLAAQECAGSVGQHGGRADPLGAHRAALRCWGAGRASTGDGAMWGTSPMIGCRGASTKDAKGPSKKARMSGW</sequence>
<name>A0AAD7GP66_MYCRO</name>
<keyword evidence="2" id="KW-1185">Reference proteome</keyword>
<dbReference type="AlphaFoldDB" id="A0AAD7GP66"/>
<accession>A0AAD7GP66</accession>
<reference evidence="1" key="1">
    <citation type="submission" date="2023-03" db="EMBL/GenBank/DDBJ databases">
        <title>Massive genome expansion in bonnet fungi (Mycena s.s.) driven by repeated elements and novel gene families across ecological guilds.</title>
        <authorList>
            <consortium name="Lawrence Berkeley National Laboratory"/>
            <person name="Harder C.B."/>
            <person name="Miyauchi S."/>
            <person name="Viragh M."/>
            <person name="Kuo A."/>
            <person name="Thoen E."/>
            <person name="Andreopoulos B."/>
            <person name="Lu D."/>
            <person name="Skrede I."/>
            <person name="Drula E."/>
            <person name="Henrissat B."/>
            <person name="Morin E."/>
            <person name="Kohler A."/>
            <person name="Barry K."/>
            <person name="LaButti K."/>
            <person name="Morin E."/>
            <person name="Salamov A."/>
            <person name="Lipzen A."/>
            <person name="Mereny Z."/>
            <person name="Hegedus B."/>
            <person name="Baldrian P."/>
            <person name="Stursova M."/>
            <person name="Weitz H."/>
            <person name="Taylor A."/>
            <person name="Grigoriev I.V."/>
            <person name="Nagy L.G."/>
            <person name="Martin F."/>
            <person name="Kauserud H."/>
        </authorList>
    </citation>
    <scope>NUCLEOTIDE SEQUENCE</scope>
    <source>
        <strain evidence="1">CBHHK067</strain>
    </source>
</reference>
<organism evidence="1 2">
    <name type="scientific">Mycena rosella</name>
    <name type="common">Pink bonnet</name>
    <name type="synonym">Agaricus rosellus</name>
    <dbReference type="NCBI Taxonomy" id="1033263"/>
    <lineage>
        <taxon>Eukaryota</taxon>
        <taxon>Fungi</taxon>
        <taxon>Dikarya</taxon>
        <taxon>Basidiomycota</taxon>
        <taxon>Agaricomycotina</taxon>
        <taxon>Agaricomycetes</taxon>
        <taxon>Agaricomycetidae</taxon>
        <taxon>Agaricales</taxon>
        <taxon>Marasmiineae</taxon>
        <taxon>Mycenaceae</taxon>
        <taxon>Mycena</taxon>
    </lineage>
</organism>